<evidence type="ECO:0000313" key="7">
    <source>
        <dbReference type="EMBL" id="MFJ2819664.1"/>
    </source>
</evidence>
<dbReference type="PROSITE" id="PS51186">
    <property type="entry name" value="GNAT"/>
    <property type="match status" value="1"/>
</dbReference>
<feature type="domain" description="N-acetyltransferase" evidence="6">
    <location>
        <begin position="22"/>
        <end position="184"/>
    </location>
</feature>
<reference evidence="7 8" key="1">
    <citation type="submission" date="2024-10" db="EMBL/GenBank/DDBJ databases">
        <title>The Natural Products Discovery Center: Release of the First 8490 Sequenced Strains for Exploring Actinobacteria Biosynthetic Diversity.</title>
        <authorList>
            <person name="Kalkreuter E."/>
            <person name="Kautsar S.A."/>
            <person name="Yang D."/>
            <person name="Bader C.D."/>
            <person name="Teijaro C.N."/>
            <person name="Fluegel L."/>
            <person name="Davis C.M."/>
            <person name="Simpson J.R."/>
            <person name="Lauterbach L."/>
            <person name="Steele A.D."/>
            <person name="Gui C."/>
            <person name="Meng S."/>
            <person name="Li G."/>
            <person name="Viehrig K."/>
            <person name="Ye F."/>
            <person name="Su P."/>
            <person name="Kiefer A.F."/>
            <person name="Nichols A."/>
            <person name="Cepeda A.J."/>
            <person name="Yan W."/>
            <person name="Fan B."/>
            <person name="Jiang Y."/>
            <person name="Adhikari A."/>
            <person name="Zheng C.-J."/>
            <person name="Schuster L."/>
            <person name="Cowan T.M."/>
            <person name="Smanski M.J."/>
            <person name="Chevrette M.G."/>
            <person name="De Carvalho L.P.S."/>
            <person name="Shen B."/>
        </authorList>
    </citation>
    <scope>NUCLEOTIDE SEQUENCE [LARGE SCALE GENOMIC DNA]</scope>
    <source>
        <strain evidence="7 8">NPDC087220</strain>
    </source>
</reference>
<keyword evidence="8" id="KW-1185">Reference proteome</keyword>
<organism evidence="7 8">
    <name type="scientific">Streptomyces toxytricini</name>
    <name type="common">Actinomyces toxytricini</name>
    <dbReference type="NCBI Taxonomy" id="67369"/>
    <lineage>
        <taxon>Bacteria</taxon>
        <taxon>Bacillati</taxon>
        <taxon>Actinomycetota</taxon>
        <taxon>Actinomycetes</taxon>
        <taxon>Kitasatosporales</taxon>
        <taxon>Streptomycetaceae</taxon>
        <taxon>Streptomyces</taxon>
    </lineage>
</organism>
<protein>
    <recommendedName>
        <fullName evidence="3">Lysine N-acyltransferase MbtK</fullName>
    </recommendedName>
    <alternativeName>
        <fullName evidence="5">Mycobactin synthase protein K</fullName>
    </alternativeName>
</protein>
<sequence length="201" mass="21697">MTATAATRGPVHTEAVDGFGTVTLTPVDPAADAPLIHRWVSEDRARFWGMTGASPDLVREVYEDLDRRTTHHAFLARRDGVPVALFQTYECTADRVSECYEALPGDTGVHLLLAPAAGAAEPGFSGRLISAFMAFAFSDGTTRRLVADPDARNAKAIARLERSGFTVGPEVELPEIVLPEIHIPAKRARLAFYEAPGTPAR</sequence>
<keyword evidence="7" id="KW-0808">Transferase</keyword>
<dbReference type="InterPro" id="IPR000182">
    <property type="entry name" value="GNAT_dom"/>
</dbReference>
<dbReference type="PANTHER" id="PTHR31438">
    <property type="entry name" value="LYSINE N-ACYLTRANSFERASE C17G9.06C-RELATED"/>
    <property type="match status" value="1"/>
</dbReference>
<evidence type="ECO:0000259" key="6">
    <source>
        <dbReference type="PROSITE" id="PS51186"/>
    </source>
</evidence>
<keyword evidence="7" id="KW-0012">Acyltransferase</keyword>
<dbReference type="SUPFAM" id="SSF55729">
    <property type="entry name" value="Acyl-CoA N-acyltransferases (Nat)"/>
    <property type="match status" value="1"/>
</dbReference>
<dbReference type="GO" id="GO:0016746">
    <property type="term" value="F:acyltransferase activity"/>
    <property type="evidence" value="ECO:0007669"/>
    <property type="project" value="UniProtKB-KW"/>
</dbReference>
<keyword evidence="4" id="KW-0046">Antibiotic resistance</keyword>
<dbReference type="Proteomes" id="UP001617351">
    <property type="component" value="Unassembled WGS sequence"/>
</dbReference>
<proteinExistence type="predicted"/>
<evidence type="ECO:0000313" key="8">
    <source>
        <dbReference type="Proteomes" id="UP001617351"/>
    </source>
</evidence>
<dbReference type="RefSeq" id="WP_402376313.1">
    <property type="nucleotide sequence ID" value="NZ_JBIUYY010000001.1"/>
</dbReference>
<dbReference type="InterPro" id="IPR019432">
    <property type="entry name" value="Acyltransferase_MbtK/IucB-like"/>
</dbReference>
<evidence type="ECO:0000256" key="3">
    <source>
        <dbReference type="ARBA" id="ARBA00020586"/>
    </source>
</evidence>
<gene>
    <name evidence="7" type="ORF">ACIO7M_00930</name>
</gene>
<evidence type="ECO:0000256" key="2">
    <source>
        <dbReference type="ARBA" id="ARBA00005102"/>
    </source>
</evidence>
<evidence type="ECO:0000256" key="1">
    <source>
        <dbReference type="ARBA" id="ARBA00003818"/>
    </source>
</evidence>
<dbReference type="Gene3D" id="3.40.630.30">
    <property type="match status" value="1"/>
</dbReference>
<evidence type="ECO:0000256" key="4">
    <source>
        <dbReference type="ARBA" id="ARBA00023251"/>
    </source>
</evidence>
<accession>A0ABW8E8Y3</accession>
<comment type="pathway">
    <text evidence="2">Siderophore biosynthesis; mycobactin biosynthesis.</text>
</comment>
<comment type="caution">
    <text evidence="7">The sequence shown here is derived from an EMBL/GenBank/DDBJ whole genome shotgun (WGS) entry which is preliminary data.</text>
</comment>
<dbReference type="SMART" id="SM01006">
    <property type="entry name" value="AlcB"/>
    <property type="match status" value="1"/>
</dbReference>
<dbReference type="Pfam" id="PF13523">
    <property type="entry name" value="Acetyltransf_8"/>
    <property type="match status" value="1"/>
</dbReference>
<dbReference type="EMBL" id="JBIUYY010000001">
    <property type="protein sequence ID" value="MFJ2819664.1"/>
    <property type="molecule type" value="Genomic_DNA"/>
</dbReference>
<evidence type="ECO:0000256" key="5">
    <source>
        <dbReference type="ARBA" id="ARBA00031122"/>
    </source>
</evidence>
<name>A0ABW8E8Y3_STRT5</name>
<dbReference type="PANTHER" id="PTHR31438:SF1">
    <property type="entry name" value="LYSINE N-ACYLTRANSFERASE C17G9.06C-RELATED"/>
    <property type="match status" value="1"/>
</dbReference>
<dbReference type="InterPro" id="IPR016181">
    <property type="entry name" value="Acyl_CoA_acyltransferase"/>
</dbReference>
<comment type="function">
    <text evidence="1">Acyltransferase required for the direct transfer of medium- to long-chain fatty acyl moieties from a carrier protein (MbtL) on to the epsilon-amino group of lysine residue in the mycobactin core.</text>
</comment>